<protein>
    <submittedName>
        <fullName evidence="2">Uncharacterized protein</fullName>
    </submittedName>
</protein>
<evidence type="ECO:0000313" key="2">
    <source>
        <dbReference type="EMBL" id="PWK25146.1"/>
    </source>
</evidence>
<evidence type="ECO:0000313" key="3">
    <source>
        <dbReference type="Proteomes" id="UP000245489"/>
    </source>
</evidence>
<accession>A0A316E4Y5</accession>
<keyword evidence="1" id="KW-0472">Membrane</keyword>
<gene>
    <name evidence="2" type="ORF">LV89_02772</name>
</gene>
<feature type="transmembrane region" description="Helical" evidence="1">
    <location>
        <begin position="15"/>
        <end position="35"/>
    </location>
</feature>
<keyword evidence="1" id="KW-1133">Transmembrane helix</keyword>
<evidence type="ECO:0000256" key="1">
    <source>
        <dbReference type="SAM" id="Phobius"/>
    </source>
</evidence>
<keyword evidence="1" id="KW-0812">Transmembrane</keyword>
<dbReference type="EMBL" id="QGGO01000014">
    <property type="protein sequence ID" value="PWK25146.1"/>
    <property type="molecule type" value="Genomic_DNA"/>
</dbReference>
<dbReference type="AlphaFoldDB" id="A0A316E4Y5"/>
<comment type="caution">
    <text evidence="2">The sequence shown here is derived from an EMBL/GenBank/DDBJ whole genome shotgun (WGS) entry which is preliminary data.</text>
</comment>
<organism evidence="2 3">
    <name type="scientific">Arcicella aurantiaca</name>
    <dbReference type="NCBI Taxonomy" id="591202"/>
    <lineage>
        <taxon>Bacteria</taxon>
        <taxon>Pseudomonadati</taxon>
        <taxon>Bacteroidota</taxon>
        <taxon>Cytophagia</taxon>
        <taxon>Cytophagales</taxon>
        <taxon>Flectobacillaceae</taxon>
        <taxon>Arcicella</taxon>
    </lineage>
</organism>
<proteinExistence type="predicted"/>
<reference evidence="2 3" key="1">
    <citation type="submission" date="2018-05" db="EMBL/GenBank/DDBJ databases">
        <title>Genomic Encyclopedia of Archaeal and Bacterial Type Strains, Phase II (KMG-II): from individual species to whole genera.</title>
        <authorList>
            <person name="Goeker M."/>
        </authorList>
    </citation>
    <scope>NUCLEOTIDE SEQUENCE [LARGE SCALE GENOMIC DNA]</scope>
    <source>
        <strain evidence="2 3">DSM 22214</strain>
    </source>
</reference>
<sequence>MIILQSQLPAGAEKLFSLGFFILLLVGLYFAFKIFNKSKK</sequence>
<name>A0A316E4Y5_9BACT</name>
<keyword evidence="3" id="KW-1185">Reference proteome</keyword>
<dbReference type="Proteomes" id="UP000245489">
    <property type="component" value="Unassembled WGS sequence"/>
</dbReference>